<gene>
    <name evidence="3" type="ORF">GIB67_008240</name>
</gene>
<dbReference type="Proteomes" id="UP000541444">
    <property type="component" value="Unassembled WGS sequence"/>
</dbReference>
<evidence type="ECO:0000313" key="4">
    <source>
        <dbReference type="Proteomes" id="UP000541444"/>
    </source>
</evidence>
<sequence>MVVSSSKESSSSGRTISDVEASGTIAVDMSVVHSGEDEGLHVGIETGQSFRYPENVDVAKKFLQYKKGLDGKWGNYVMNAGLWFRALVRPGGKIEHYQVPSLDHWKRNMGIGDDIDISYYNGIGAEGVMNALKSFPGQLNSNVFEMMRVCEALNKRLRDGGIARQFVADDVLKYYKFKYMKDRKNGYLFSDSARPKFFDLESARRPWCDHLMMVSGNCMQVPEEPALKLIYKNFNEKPNPKGVADTSSLFDIVSREGNELNKVLGELDIRRDKRMNSIVGKVQITHQNRAMATSSSAFDDITEIPAGAASTSISKIDNLKEKRQLPLSEKIYLVQTTRVKTEVVDAAINVVPPLKKQKQESGKDSRASSKGLSVAWQSAVKVLKAFYFWRLRKDDVNLAITGKYGEIIFPEEDPSLVADRPSEQTPDPPVADDTTKEEVVHLRGKVSEMEKALSRVRDSINRTRQGKRMMRILFFDIKKEDRRVQAQLENDLKHAYDELERCKDHNAYLEREKVECNKLLQSLEKRVKLLEVHLLDTQKCLQVSQSRLKRYLMPKRGKCSGKADHERQMADAIEFYGGELARVEKEFRHYILSCGKDVEVENDKVENMWFAKGKEGGGASTSTPRAGESEEEEVEDLLPHKQHKTPHQEAEVNEQNELSALSASNNELTVELQQCPLAVENTTLLNSKLEADMLELQSRLNTVTEEFSCKDAEIMTAKNKAEL</sequence>
<accession>A0A7J7N4I1</accession>
<evidence type="ECO:0000256" key="2">
    <source>
        <dbReference type="SAM" id="MobiDB-lite"/>
    </source>
</evidence>
<protein>
    <submittedName>
        <fullName evidence="3">Uncharacterized protein</fullName>
    </submittedName>
</protein>
<comment type="caution">
    <text evidence="3">The sequence shown here is derived from an EMBL/GenBank/DDBJ whole genome shotgun (WGS) entry which is preliminary data.</text>
</comment>
<dbReference type="AlphaFoldDB" id="A0A7J7N4I1"/>
<evidence type="ECO:0000313" key="3">
    <source>
        <dbReference type="EMBL" id="KAF6162111.1"/>
    </source>
</evidence>
<feature type="region of interest" description="Disordered" evidence="2">
    <location>
        <begin position="416"/>
        <end position="436"/>
    </location>
</feature>
<feature type="coiled-coil region" evidence="1">
    <location>
        <begin position="679"/>
        <end position="706"/>
    </location>
</feature>
<organism evidence="3 4">
    <name type="scientific">Kingdonia uniflora</name>
    <dbReference type="NCBI Taxonomy" id="39325"/>
    <lineage>
        <taxon>Eukaryota</taxon>
        <taxon>Viridiplantae</taxon>
        <taxon>Streptophyta</taxon>
        <taxon>Embryophyta</taxon>
        <taxon>Tracheophyta</taxon>
        <taxon>Spermatophyta</taxon>
        <taxon>Magnoliopsida</taxon>
        <taxon>Ranunculales</taxon>
        <taxon>Circaeasteraceae</taxon>
        <taxon>Kingdonia</taxon>
    </lineage>
</organism>
<keyword evidence="1" id="KW-0175">Coiled coil</keyword>
<reference evidence="3 4" key="1">
    <citation type="journal article" date="2020" name="IScience">
        <title>Genome Sequencing of the Endangered Kingdonia uniflora (Circaeasteraceae, Ranunculales) Reveals Potential Mechanisms of Evolutionary Specialization.</title>
        <authorList>
            <person name="Sun Y."/>
            <person name="Deng T."/>
            <person name="Zhang A."/>
            <person name="Moore M.J."/>
            <person name="Landis J.B."/>
            <person name="Lin N."/>
            <person name="Zhang H."/>
            <person name="Zhang X."/>
            <person name="Huang J."/>
            <person name="Zhang X."/>
            <person name="Sun H."/>
            <person name="Wang H."/>
        </authorList>
    </citation>
    <scope>NUCLEOTIDE SEQUENCE [LARGE SCALE GENOMIC DNA]</scope>
    <source>
        <strain evidence="3">TB1705</strain>
        <tissue evidence="3">Leaf</tissue>
    </source>
</reference>
<dbReference type="EMBL" id="JACGCM010001055">
    <property type="protein sequence ID" value="KAF6162111.1"/>
    <property type="molecule type" value="Genomic_DNA"/>
</dbReference>
<feature type="coiled-coil region" evidence="1">
    <location>
        <begin position="485"/>
        <end position="526"/>
    </location>
</feature>
<proteinExistence type="predicted"/>
<feature type="region of interest" description="Disordered" evidence="2">
    <location>
        <begin position="612"/>
        <end position="634"/>
    </location>
</feature>
<name>A0A7J7N4I1_9MAGN</name>
<evidence type="ECO:0000256" key="1">
    <source>
        <dbReference type="SAM" id="Coils"/>
    </source>
</evidence>
<keyword evidence="4" id="KW-1185">Reference proteome</keyword>